<reference evidence="3" key="1">
    <citation type="submission" date="2011-12" db="EMBL/GenBank/DDBJ databases">
        <authorList>
            <consortium name="The Broad Institute Genome Sequencing Platform"/>
            <person name="Russ C."/>
            <person name="Tyler B."/>
            <person name="Panabieres F."/>
            <person name="Shan W."/>
            <person name="Tripathy S."/>
            <person name="Grunwald N."/>
            <person name="Machado M."/>
            <person name="Young S.K."/>
            <person name="Zeng Q."/>
            <person name="Gargeya S."/>
            <person name="Fitzgerald M."/>
            <person name="Haas B."/>
            <person name="Abouelleil A."/>
            <person name="Alvarado L."/>
            <person name="Arachchi H.M."/>
            <person name="Berlin A."/>
            <person name="Chapman S.B."/>
            <person name="Gearin G."/>
            <person name="Goldberg J."/>
            <person name="Griggs A."/>
            <person name="Gujja S."/>
            <person name="Hansen M."/>
            <person name="Heiman D."/>
            <person name="Howarth C."/>
            <person name="Larimer J."/>
            <person name="Lui A."/>
            <person name="MacDonald P.J.P."/>
            <person name="McCowen C."/>
            <person name="Montmayeur A."/>
            <person name="Murphy C."/>
            <person name="Neiman D."/>
            <person name="Pearson M."/>
            <person name="Priest M."/>
            <person name="Roberts A."/>
            <person name="Saif S."/>
            <person name="Shea T."/>
            <person name="Sisk P."/>
            <person name="Stolte C."/>
            <person name="Sykes S."/>
            <person name="Wortman J."/>
            <person name="Nusbaum C."/>
            <person name="Birren B."/>
        </authorList>
    </citation>
    <scope>NUCLEOTIDE SEQUENCE [LARGE SCALE GENOMIC DNA]</scope>
    <source>
        <strain evidence="3">INRA-310</strain>
    </source>
</reference>
<dbReference type="VEuPathDB" id="FungiDB:PPTG_00002"/>
<feature type="compositionally biased region" description="Basic and acidic residues" evidence="1">
    <location>
        <begin position="147"/>
        <end position="161"/>
    </location>
</feature>
<protein>
    <submittedName>
        <fullName evidence="2">Uncharacterized protein</fullName>
    </submittedName>
</protein>
<reference evidence="2 3" key="2">
    <citation type="submission" date="2013-11" db="EMBL/GenBank/DDBJ databases">
        <title>The Genome Sequence of Phytophthora parasitica INRA-310.</title>
        <authorList>
            <consortium name="The Broad Institute Genomics Platform"/>
            <person name="Russ C."/>
            <person name="Tyler B."/>
            <person name="Panabieres F."/>
            <person name="Shan W."/>
            <person name="Tripathy S."/>
            <person name="Grunwald N."/>
            <person name="Machado M."/>
            <person name="Johnson C.S."/>
            <person name="Arredondo F."/>
            <person name="Hong C."/>
            <person name="Coffey M."/>
            <person name="Young S.K."/>
            <person name="Zeng Q."/>
            <person name="Gargeya S."/>
            <person name="Fitzgerald M."/>
            <person name="Abouelleil A."/>
            <person name="Alvarado L."/>
            <person name="Chapman S.B."/>
            <person name="Gainer-Dewar J."/>
            <person name="Goldberg J."/>
            <person name="Griggs A."/>
            <person name="Gujja S."/>
            <person name="Hansen M."/>
            <person name="Howarth C."/>
            <person name="Imamovic A."/>
            <person name="Ireland A."/>
            <person name="Larimer J."/>
            <person name="McCowan C."/>
            <person name="Murphy C."/>
            <person name="Pearson M."/>
            <person name="Poon T.W."/>
            <person name="Priest M."/>
            <person name="Roberts A."/>
            <person name="Saif S."/>
            <person name="Shea T."/>
            <person name="Sykes S."/>
            <person name="Wortman J."/>
            <person name="Nusbaum C."/>
            <person name="Birren B."/>
        </authorList>
    </citation>
    <scope>NUCLEOTIDE SEQUENCE [LARGE SCALE GENOMIC DNA]</scope>
    <source>
        <strain evidence="2 3">INRA-310</strain>
    </source>
</reference>
<name>W2RDD3_PHYN3</name>
<dbReference type="GeneID" id="20170416"/>
<dbReference type="EMBL" id="KI669561">
    <property type="protein sequence ID" value="ETN23387.1"/>
    <property type="molecule type" value="Genomic_DNA"/>
</dbReference>
<proteinExistence type="predicted"/>
<evidence type="ECO:0000313" key="2">
    <source>
        <dbReference type="EMBL" id="ETN23387.1"/>
    </source>
</evidence>
<dbReference type="Proteomes" id="UP000018817">
    <property type="component" value="Unassembled WGS sequence"/>
</dbReference>
<evidence type="ECO:0000256" key="1">
    <source>
        <dbReference type="SAM" id="MobiDB-lite"/>
    </source>
</evidence>
<feature type="compositionally biased region" description="Pro residues" evidence="1">
    <location>
        <begin position="162"/>
        <end position="178"/>
    </location>
</feature>
<sequence>MDRDTVDTELATYEEVLERWAFTDCSGFDNALSDSEMRALFSRWRATRSKPDAAIGSGPPAFQQKLLQREEQHSRLSVGALAAQICELSWDADRDCCFAHYRLGCPSCRGYSVPRPSSAVWERITSATPLSEAERRLVGLFQRALHEARRDEESRPVDGRPRTPPRNPERPPAAPPAAPSCRPANRSTVPSIGGSSGYPRRVIMVKNDLHDVTNVTLAVKKWGRTITKEPSASGRLHVGWNVWSSAWSIWSGSTEACDRRCGRRAARRLITARDRRRMITA</sequence>
<evidence type="ECO:0000313" key="3">
    <source>
        <dbReference type="Proteomes" id="UP000018817"/>
    </source>
</evidence>
<feature type="region of interest" description="Disordered" evidence="1">
    <location>
        <begin position="147"/>
        <end position="197"/>
    </location>
</feature>
<gene>
    <name evidence="2" type="ORF">PPTG_00002</name>
</gene>
<dbReference type="OMA" id="STINEGC"/>
<accession>W2RDD3</accession>
<organism evidence="2 3">
    <name type="scientific">Phytophthora nicotianae (strain INRA-310)</name>
    <name type="common">Phytophthora parasitica</name>
    <dbReference type="NCBI Taxonomy" id="761204"/>
    <lineage>
        <taxon>Eukaryota</taxon>
        <taxon>Sar</taxon>
        <taxon>Stramenopiles</taxon>
        <taxon>Oomycota</taxon>
        <taxon>Peronosporomycetes</taxon>
        <taxon>Peronosporales</taxon>
        <taxon>Peronosporaceae</taxon>
        <taxon>Phytophthora</taxon>
    </lineage>
</organism>
<dbReference type="RefSeq" id="XP_008889623.1">
    <property type="nucleotide sequence ID" value="XM_008891375.1"/>
</dbReference>
<dbReference type="AlphaFoldDB" id="W2RDD3"/>